<evidence type="ECO:0000313" key="12">
    <source>
        <dbReference type="EMBL" id="KKO44130.1"/>
    </source>
</evidence>
<name>A0A0M2V3C1_9GAMM</name>
<dbReference type="OrthoDB" id="99480at2"/>
<dbReference type="GO" id="GO:0015344">
    <property type="term" value="F:siderophore uptake transmembrane transporter activity"/>
    <property type="evidence" value="ECO:0007669"/>
    <property type="project" value="TreeGrafter"/>
</dbReference>
<comment type="similarity">
    <text evidence="8 9">Belongs to the TonB-dependent receptor family.</text>
</comment>
<keyword evidence="2 8" id="KW-0813">Transport</keyword>
<dbReference type="PANTHER" id="PTHR30069">
    <property type="entry name" value="TONB-DEPENDENT OUTER MEMBRANE RECEPTOR"/>
    <property type="match status" value="1"/>
</dbReference>
<keyword evidence="7 8" id="KW-0998">Cell outer membrane</keyword>
<keyword evidence="12" id="KW-0675">Receptor</keyword>
<evidence type="ECO:0000256" key="5">
    <source>
        <dbReference type="ARBA" id="ARBA00023077"/>
    </source>
</evidence>
<evidence type="ECO:0000256" key="3">
    <source>
        <dbReference type="ARBA" id="ARBA00022452"/>
    </source>
</evidence>
<dbReference type="EMBL" id="LAHO01000019">
    <property type="protein sequence ID" value="KKO44130.1"/>
    <property type="molecule type" value="Genomic_DNA"/>
</dbReference>
<keyword evidence="6 8" id="KW-0472">Membrane</keyword>
<evidence type="ECO:0000256" key="2">
    <source>
        <dbReference type="ARBA" id="ARBA00022448"/>
    </source>
</evidence>
<evidence type="ECO:0000256" key="4">
    <source>
        <dbReference type="ARBA" id="ARBA00022692"/>
    </source>
</evidence>
<evidence type="ECO:0000256" key="1">
    <source>
        <dbReference type="ARBA" id="ARBA00004571"/>
    </source>
</evidence>
<dbReference type="InterPro" id="IPR000531">
    <property type="entry name" value="Beta-barrel_TonB"/>
</dbReference>
<keyword evidence="3 8" id="KW-1134">Transmembrane beta strand</keyword>
<dbReference type="PANTHER" id="PTHR30069:SF36">
    <property type="entry name" value="BLL6948 PROTEIN"/>
    <property type="match status" value="1"/>
</dbReference>
<keyword evidence="5 9" id="KW-0798">TonB box</keyword>
<gene>
    <name evidence="12" type="ORF">WG68_16830</name>
</gene>
<dbReference type="PATRIC" id="fig|336831.14.peg.1869"/>
<feature type="domain" description="TonB-dependent receptor-like beta-barrel" evidence="10">
    <location>
        <begin position="224"/>
        <end position="639"/>
    </location>
</feature>
<dbReference type="Gene3D" id="2.40.170.20">
    <property type="entry name" value="TonB-dependent receptor, beta-barrel domain"/>
    <property type="match status" value="1"/>
</dbReference>
<dbReference type="GO" id="GO:0044718">
    <property type="term" value="P:siderophore transmembrane transport"/>
    <property type="evidence" value="ECO:0007669"/>
    <property type="project" value="TreeGrafter"/>
</dbReference>
<organism evidence="12 13">
    <name type="scientific">Arsukibacterium ikkense</name>
    <dbReference type="NCBI Taxonomy" id="336831"/>
    <lineage>
        <taxon>Bacteria</taxon>
        <taxon>Pseudomonadati</taxon>
        <taxon>Pseudomonadota</taxon>
        <taxon>Gammaproteobacteria</taxon>
        <taxon>Chromatiales</taxon>
        <taxon>Chromatiaceae</taxon>
        <taxon>Arsukibacterium</taxon>
    </lineage>
</organism>
<reference evidence="12 13" key="1">
    <citation type="submission" date="2015-03" db="EMBL/GenBank/DDBJ databases">
        <title>Draft genome sequences of two protease-producing strains of Arsukibacterium isolated from two cold and alkaline environments.</title>
        <authorList>
            <person name="Lylloff J.E."/>
            <person name="Skov L.B."/>
            <person name="Jepsen M."/>
            <person name="Hallin P.F."/>
            <person name="Sorensen S.J."/>
            <person name="Stougaard P."/>
            <person name="Glaring M.A."/>
        </authorList>
    </citation>
    <scope>NUCLEOTIDE SEQUENCE [LARGE SCALE GENOMIC DNA]</scope>
    <source>
        <strain evidence="12 13">GCM72</strain>
    </source>
</reference>
<dbReference type="PROSITE" id="PS52016">
    <property type="entry name" value="TONB_DEPENDENT_REC_3"/>
    <property type="match status" value="1"/>
</dbReference>
<evidence type="ECO:0000259" key="10">
    <source>
        <dbReference type="Pfam" id="PF00593"/>
    </source>
</evidence>
<evidence type="ECO:0000256" key="6">
    <source>
        <dbReference type="ARBA" id="ARBA00023136"/>
    </source>
</evidence>
<evidence type="ECO:0000259" key="11">
    <source>
        <dbReference type="Pfam" id="PF07715"/>
    </source>
</evidence>
<keyword evidence="13" id="KW-1185">Reference proteome</keyword>
<dbReference type="Proteomes" id="UP000034228">
    <property type="component" value="Unassembled WGS sequence"/>
</dbReference>
<dbReference type="InterPro" id="IPR012910">
    <property type="entry name" value="Plug_dom"/>
</dbReference>
<evidence type="ECO:0000313" key="13">
    <source>
        <dbReference type="Proteomes" id="UP000034228"/>
    </source>
</evidence>
<evidence type="ECO:0000256" key="9">
    <source>
        <dbReference type="RuleBase" id="RU003357"/>
    </source>
</evidence>
<dbReference type="STRING" id="336831.WG68_16830"/>
<proteinExistence type="inferred from homology"/>
<keyword evidence="4 8" id="KW-0812">Transmembrane</keyword>
<evidence type="ECO:0000256" key="8">
    <source>
        <dbReference type="PROSITE-ProRule" id="PRU01360"/>
    </source>
</evidence>
<dbReference type="InterPro" id="IPR036942">
    <property type="entry name" value="Beta-barrel_TonB_sf"/>
</dbReference>
<sequence>MKIYQYSILFSVLSVCLVPTEGRADPLSAHVMEQIIIKGRQTDLLGQASSASEGVVGNAEISDRPLLRTGEVLEFIPGMVVTQHSGSGKANQYFLRGFNLDHGTDFSTFIDGMPVNMRSHGHGQGYTDLSFIMPELISQIDYQKGAYHADSGDFSAAGSARFSLQNRTTNEISIGLGQDNYQRLLAKGSAKQGQGDLLLAGEMQQYDGPWTDINENVEKLNLLARYSQPLASGQLSVTLMAYDNSWQAADQIPGRVVSSGELDRLGSLDTTVGGESRRYSLSTNWYSDAWQLSAYIIESDMDLWSNFTYFLEDPINGDQFEQVDKRWIYGGQLSHHWHQRLGQFEVEHNLGVQLRYDDISEVGLYNTRARQRLNTVRSDEVQQGSVGLFSQSDIQLSADWTAHLGLRYDYVDVSVDSALTTANSGGASDAIWSLKAGLSYQISANWHAYINAGQGFHSNDARGVTTAADPLTLEPVDPVDLLVRSEGAELGLRFFDYTAFNASVALWYLQMDSELLYVGDAGNNEPSRASRRFGVELAAYYWLGNNWSLDAELAVTRSRFTEPEADEGNYIDGSLPFVASMGLIYKADSAWQTSLRLRHFGKRTLDSFNEQRSASTTVLNAGYQYNWQQWTFGLELLNLLDSNDNDIDYFYASRLPGEPAEGVEDRHSHPIEPRTVRAKVTYRF</sequence>
<dbReference type="RefSeq" id="WP_046558892.1">
    <property type="nucleotide sequence ID" value="NZ_LAHO01000019.1"/>
</dbReference>
<comment type="caution">
    <text evidence="12">The sequence shown here is derived from an EMBL/GenBank/DDBJ whole genome shotgun (WGS) entry which is preliminary data.</text>
</comment>
<comment type="subcellular location">
    <subcellularLocation>
        <location evidence="1 8">Cell outer membrane</location>
        <topology evidence="1 8">Multi-pass membrane protein</topology>
    </subcellularLocation>
</comment>
<dbReference type="InterPro" id="IPR039426">
    <property type="entry name" value="TonB-dep_rcpt-like"/>
</dbReference>
<dbReference type="Pfam" id="PF07715">
    <property type="entry name" value="Plug"/>
    <property type="match status" value="1"/>
</dbReference>
<accession>A0A0M2V3C1</accession>
<dbReference type="AlphaFoldDB" id="A0A0M2V3C1"/>
<protein>
    <submittedName>
        <fullName evidence="12">TonB-dependent receptor</fullName>
    </submittedName>
</protein>
<evidence type="ECO:0000256" key="7">
    <source>
        <dbReference type="ARBA" id="ARBA00023237"/>
    </source>
</evidence>
<dbReference type="InterPro" id="IPR037066">
    <property type="entry name" value="Plug_dom_sf"/>
</dbReference>
<dbReference type="SUPFAM" id="SSF56935">
    <property type="entry name" value="Porins"/>
    <property type="match status" value="1"/>
</dbReference>
<dbReference type="Pfam" id="PF00593">
    <property type="entry name" value="TonB_dep_Rec_b-barrel"/>
    <property type="match status" value="1"/>
</dbReference>
<dbReference type="GO" id="GO:0009279">
    <property type="term" value="C:cell outer membrane"/>
    <property type="evidence" value="ECO:0007669"/>
    <property type="project" value="UniProtKB-SubCell"/>
</dbReference>
<dbReference type="Gene3D" id="2.170.130.10">
    <property type="entry name" value="TonB-dependent receptor, plug domain"/>
    <property type="match status" value="1"/>
</dbReference>
<feature type="domain" description="TonB-dependent receptor plug" evidence="11">
    <location>
        <begin position="49"/>
        <end position="158"/>
    </location>
</feature>